<gene>
    <name evidence="2" type="ORF">BDA99DRAFT_537015</name>
</gene>
<proteinExistence type="predicted"/>
<accession>A0AAD5KBG9</accession>
<keyword evidence="1" id="KW-0472">Membrane</keyword>
<keyword evidence="3" id="KW-1185">Reference proteome</keyword>
<feature type="transmembrane region" description="Helical" evidence="1">
    <location>
        <begin position="179"/>
        <end position="199"/>
    </location>
</feature>
<evidence type="ECO:0000313" key="2">
    <source>
        <dbReference type="EMBL" id="KAI9264301.1"/>
    </source>
</evidence>
<dbReference type="EMBL" id="JAIXMP010000012">
    <property type="protein sequence ID" value="KAI9264301.1"/>
    <property type="molecule type" value="Genomic_DNA"/>
</dbReference>
<reference evidence="2" key="1">
    <citation type="journal article" date="2022" name="IScience">
        <title>Evolution of zygomycete secretomes and the origins of terrestrial fungal ecologies.</title>
        <authorList>
            <person name="Chang Y."/>
            <person name="Wang Y."/>
            <person name="Mondo S."/>
            <person name="Ahrendt S."/>
            <person name="Andreopoulos W."/>
            <person name="Barry K."/>
            <person name="Beard J."/>
            <person name="Benny G.L."/>
            <person name="Blankenship S."/>
            <person name="Bonito G."/>
            <person name="Cuomo C."/>
            <person name="Desiro A."/>
            <person name="Gervers K.A."/>
            <person name="Hundley H."/>
            <person name="Kuo A."/>
            <person name="LaButti K."/>
            <person name="Lang B.F."/>
            <person name="Lipzen A."/>
            <person name="O'Donnell K."/>
            <person name="Pangilinan J."/>
            <person name="Reynolds N."/>
            <person name="Sandor L."/>
            <person name="Smith M.E."/>
            <person name="Tsang A."/>
            <person name="Grigoriev I.V."/>
            <person name="Stajich J.E."/>
            <person name="Spatafora J.W."/>
        </authorList>
    </citation>
    <scope>NUCLEOTIDE SEQUENCE</scope>
    <source>
        <strain evidence="2">RSA 2281</strain>
    </source>
</reference>
<dbReference type="PANTHER" id="PTHR32100">
    <property type="entry name" value="OMEGA-6 FATTY ACID DESATURASE, CHLOROPLASTIC"/>
    <property type="match status" value="1"/>
</dbReference>
<keyword evidence="1" id="KW-1133">Transmembrane helix</keyword>
<sequence>MIQLVKVNRRECKKWWCKKWWTTVDRSSSHLPEKYHRMDPFFKHKQQQRPSIDEAVERGFEVPNHTIKKIRDATPFHCYRRDMFHSLSKFLQETILVTSLVYTGSYIDIMPSVTLRIALYFGDRQYPTSSWISYLNLFYNIFYEHQSYDVMESVGGIFAMIGLLGYSGQPFDSMAIIKFYVLPYLLFLNFWSVLITFLYHTHPHASRYRENLWNFKRNAALTVERSYGTLIDHLYHHILYTHVVQHFFILSHILKE</sequence>
<dbReference type="AlphaFoldDB" id="A0AAD5KBG9"/>
<comment type="caution">
    <text evidence="2">The sequence shown here is derived from an EMBL/GenBank/DDBJ whole genome shotgun (WGS) entry which is preliminary data.</text>
</comment>
<keyword evidence="1" id="KW-0812">Transmembrane</keyword>
<dbReference type="InterPro" id="IPR012171">
    <property type="entry name" value="Fatty_acid_desaturase"/>
</dbReference>
<evidence type="ECO:0000313" key="3">
    <source>
        <dbReference type="Proteomes" id="UP001209540"/>
    </source>
</evidence>
<reference evidence="2" key="2">
    <citation type="submission" date="2023-02" db="EMBL/GenBank/DDBJ databases">
        <authorList>
            <consortium name="DOE Joint Genome Institute"/>
            <person name="Mondo S.J."/>
            <person name="Chang Y."/>
            <person name="Wang Y."/>
            <person name="Ahrendt S."/>
            <person name="Andreopoulos W."/>
            <person name="Barry K."/>
            <person name="Beard J."/>
            <person name="Benny G.L."/>
            <person name="Blankenship S."/>
            <person name="Bonito G."/>
            <person name="Cuomo C."/>
            <person name="Desiro A."/>
            <person name="Gervers K.A."/>
            <person name="Hundley H."/>
            <person name="Kuo A."/>
            <person name="LaButti K."/>
            <person name="Lang B.F."/>
            <person name="Lipzen A."/>
            <person name="O'Donnell K."/>
            <person name="Pangilinan J."/>
            <person name="Reynolds N."/>
            <person name="Sandor L."/>
            <person name="Smith M.W."/>
            <person name="Tsang A."/>
            <person name="Grigoriev I.V."/>
            <person name="Stajich J.E."/>
            <person name="Spatafora J.W."/>
        </authorList>
    </citation>
    <scope>NUCLEOTIDE SEQUENCE</scope>
    <source>
        <strain evidence="2">RSA 2281</strain>
    </source>
</reference>
<organism evidence="2 3">
    <name type="scientific">Phascolomyces articulosus</name>
    <dbReference type="NCBI Taxonomy" id="60185"/>
    <lineage>
        <taxon>Eukaryota</taxon>
        <taxon>Fungi</taxon>
        <taxon>Fungi incertae sedis</taxon>
        <taxon>Mucoromycota</taxon>
        <taxon>Mucoromycotina</taxon>
        <taxon>Mucoromycetes</taxon>
        <taxon>Mucorales</taxon>
        <taxon>Lichtheimiaceae</taxon>
        <taxon>Phascolomyces</taxon>
    </lineage>
</organism>
<name>A0AAD5KBG9_9FUNG</name>
<evidence type="ECO:0000256" key="1">
    <source>
        <dbReference type="SAM" id="Phobius"/>
    </source>
</evidence>
<protein>
    <submittedName>
        <fullName evidence="2">Uncharacterized protein</fullName>
    </submittedName>
</protein>
<dbReference type="GO" id="GO:0016491">
    <property type="term" value="F:oxidoreductase activity"/>
    <property type="evidence" value="ECO:0007669"/>
    <property type="project" value="InterPro"/>
</dbReference>
<dbReference type="Proteomes" id="UP001209540">
    <property type="component" value="Unassembled WGS sequence"/>
</dbReference>
<feature type="transmembrane region" description="Helical" evidence="1">
    <location>
        <begin position="150"/>
        <end position="167"/>
    </location>
</feature>